<name>A0A6H5GZW5_9HEMI</name>
<feature type="compositionally biased region" description="Basic and acidic residues" evidence="1">
    <location>
        <begin position="42"/>
        <end position="52"/>
    </location>
</feature>
<accession>A0A6H5GZW5</accession>
<keyword evidence="3" id="KW-1185">Reference proteome</keyword>
<dbReference type="Proteomes" id="UP000479000">
    <property type="component" value="Unassembled WGS sequence"/>
</dbReference>
<feature type="region of interest" description="Disordered" evidence="1">
    <location>
        <begin position="36"/>
        <end position="56"/>
    </location>
</feature>
<organism evidence="2 3">
    <name type="scientific">Nesidiocoris tenuis</name>
    <dbReference type="NCBI Taxonomy" id="355587"/>
    <lineage>
        <taxon>Eukaryota</taxon>
        <taxon>Metazoa</taxon>
        <taxon>Ecdysozoa</taxon>
        <taxon>Arthropoda</taxon>
        <taxon>Hexapoda</taxon>
        <taxon>Insecta</taxon>
        <taxon>Pterygota</taxon>
        <taxon>Neoptera</taxon>
        <taxon>Paraneoptera</taxon>
        <taxon>Hemiptera</taxon>
        <taxon>Heteroptera</taxon>
        <taxon>Panheteroptera</taxon>
        <taxon>Cimicomorpha</taxon>
        <taxon>Miridae</taxon>
        <taxon>Dicyphina</taxon>
        <taxon>Nesidiocoris</taxon>
    </lineage>
</organism>
<proteinExistence type="predicted"/>
<dbReference type="AlphaFoldDB" id="A0A6H5GZW5"/>
<feature type="non-terminal residue" evidence="2">
    <location>
        <position position="229"/>
    </location>
</feature>
<protein>
    <submittedName>
        <fullName evidence="2">Uncharacterized protein</fullName>
    </submittedName>
</protein>
<gene>
    <name evidence="2" type="ORF">NTEN_LOCUS15324</name>
</gene>
<sequence length="229" mass="25972">MHTVYIEGIWYEPIWYENIPRNQRCAHPRRAAGLDDDGCPGNRRERPRREAALRTGRHSTSRLDAWPMRICGCSLERCSSSRTAIRSWLIPTLFSKMISRNSDLVNFDLDFDHEENHFPNKCLCARLWSFTTSAAHWRDVARCGAAYRIGTMKSLPHTVLSGLSCVRHLRMALYPSPGLVQIRSGCGRAAYGAIRFQSRTIVPVGGQTLMISHPPRASSRRHLTPNPTS</sequence>
<dbReference type="EMBL" id="CADCXU010022958">
    <property type="protein sequence ID" value="CAB0010278.1"/>
    <property type="molecule type" value="Genomic_DNA"/>
</dbReference>
<evidence type="ECO:0000256" key="1">
    <source>
        <dbReference type="SAM" id="MobiDB-lite"/>
    </source>
</evidence>
<reference evidence="2 3" key="1">
    <citation type="submission" date="2020-02" db="EMBL/GenBank/DDBJ databases">
        <authorList>
            <person name="Ferguson B K."/>
        </authorList>
    </citation>
    <scope>NUCLEOTIDE SEQUENCE [LARGE SCALE GENOMIC DNA]</scope>
</reference>
<evidence type="ECO:0000313" key="3">
    <source>
        <dbReference type="Proteomes" id="UP000479000"/>
    </source>
</evidence>
<evidence type="ECO:0000313" key="2">
    <source>
        <dbReference type="EMBL" id="CAB0010278.1"/>
    </source>
</evidence>